<accession>A0A9P5Y7D0</accession>
<dbReference type="EMBL" id="MU150271">
    <property type="protein sequence ID" value="KAF9462515.1"/>
    <property type="molecule type" value="Genomic_DNA"/>
</dbReference>
<evidence type="ECO:0000313" key="3">
    <source>
        <dbReference type="Proteomes" id="UP000807353"/>
    </source>
</evidence>
<dbReference type="OrthoDB" id="5361929at2759"/>
<dbReference type="Proteomes" id="UP000807353">
    <property type="component" value="Unassembled WGS sequence"/>
</dbReference>
<evidence type="ECO:0000313" key="2">
    <source>
        <dbReference type="EMBL" id="KAF9462515.1"/>
    </source>
</evidence>
<feature type="chain" id="PRO_5040324233" evidence="1">
    <location>
        <begin position="18"/>
        <end position="101"/>
    </location>
</feature>
<proteinExistence type="predicted"/>
<name>A0A9P5Y7D0_9AGAR</name>
<keyword evidence="3" id="KW-1185">Reference proteome</keyword>
<comment type="caution">
    <text evidence="2">The sequence shown here is derived from an EMBL/GenBank/DDBJ whole genome shotgun (WGS) entry which is preliminary data.</text>
</comment>
<reference evidence="2" key="1">
    <citation type="submission" date="2020-11" db="EMBL/GenBank/DDBJ databases">
        <authorList>
            <consortium name="DOE Joint Genome Institute"/>
            <person name="Ahrendt S."/>
            <person name="Riley R."/>
            <person name="Andreopoulos W."/>
            <person name="Labutti K."/>
            <person name="Pangilinan J."/>
            <person name="Ruiz-Duenas F.J."/>
            <person name="Barrasa J.M."/>
            <person name="Sanchez-Garcia M."/>
            <person name="Camarero S."/>
            <person name="Miyauchi S."/>
            <person name="Serrano A."/>
            <person name="Linde D."/>
            <person name="Babiker R."/>
            <person name="Drula E."/>
            <person name="Ayuso-Fernandez I."/>
            <person name="Pacheco R."/>
            <person name="Padilla G."/>
            <person name="Ferreira P."/>
            <person name="Barriuso J."/>
            <person name="Kellner H."/>
            <person name="Castanera R."/>
            <person name="Alfaro M."/>
            <person name="Ramirez L."/>
            <person name="Pisabarro A.G."/>
            <person name="Kuo A."/>
            <person name="Tritt A."/>
            <person name="Lipzen A."/>
            <person name="He G."/>
            <person name="Yan M."/>
            <person name="Ng V."/>
            <person name="Cullen D."/>
            <person name="Martin F."/>
            <person name="Rosso M.-N."/>
            <person name="Henrissat B."/>
            <person name="Hibbett D."/>
            <person name="Martinez A.T."/>
            <person name="Grigoriev I.V."/>
        </authorList>
    </citation>
    <scope>NUCLEOTIDE SEQUENCE</scope>
    <source>
        <strain evidence="2">CBS 247.69</strain>
    </source>
</reference>
<sequence>MVAIKSIAFALATTVLAVNADWHLSFTYEDGGQVTSSGFLNSGCVDLSKTDSNIITIYFENNINSDTVELYANNGCDNKKYTAGPGSSDVPNARYLSYKVY</sequence>
<evidence type="ECO:0000256" key="1">
    <source>
        <dbReference type="SAM" id="SignalP"/>
    </source>
</evidence>
<organism evidence="2 3">
    <name type="scientific">Collybia nuda</name>
    <dbReference type="NCBI Taxonomy" id="64659"/>
    <lineage>
        <taxon>Eukaryota</taxon>
        <taxon>Fungi</taxon>
        <taxon>Dikarya</taxon>
        <taxon>Basidiomycota</taxon>
        <taxon>Agaricomycotina</taxon>
        <taxon>Agaricomycetes</taxon>
        <taxon>Agaricomycetidae</taxon>
        <taxon>Agaricales</taxon>
        <taxon>Tricholomatineae</taxon>
        <taxon>Clitocybaceae</taxon>
        <taxon>Collybia</taxon>
    </lineage>
</organism>
<keyword evidence="1" id="KW-0732">Signal</keyword>
<protein>
    <submittedName>
        <fullName evidence="2">Uncharacterized protein</fullName>
    </submittedName>
</protein>
<dbReference type="AlphaFoldDB" id="A0A9P5Y7D0"/>
<feature type="signal peptide" evidence="1">
    <location>
        <begin position="1"/>
        <end position="17"/>
    </location>
</feature>
<gene>
    <name evidence="2" type="ORF">BDZ94DRAFT_721113</name>
</gene>